<dbReference type="OrthoDB" id="432953at2759"/>
<evidence type="ECO:0000256" key="1">
    <source>
        <dbReference type="SAM" id="MobiDB-lite"/>
    </source>
</evidence>
<evidence type="ECO:0000313" key="3">
    <source>
        <dbReference type="Proteomes" id="UP000095751"/>
    </source>
</evidence>
<dbReference type="Proteomes" id="UP000095751">
    <property type="component" value="Unassembled WGS sequence"/>
</dbReference>
<dbReference type="InParanoid" id="A0A1E7F3Y0"/>
<dbReference type="PANTHER" id="PTHR21575:SF12">
    <property type="entry name" value="PROTEIN HID1"/>
    <property type="match status" value="1"/>
</dbReference>
<feature type="region of interest" description="Disordered" evidence="1">
    <location>
        <begin position="152"/>
        <end position="185"/>
    </location>
</feature>
<organism evidence="2 3">
    <name type="scientific">Fragilariopsis cylindrus CCMP1102</name>
    <dbReference type="NCBI Taxonomy" id="635003"/>
    <lineage>
        <taxon>Eukaryota</taxon>
        <taxon>Sar</taxon>
        <taxon>Stramenopiles</taxon>
        <taxon>Ochrophyta</taxon>
        <taxon>Bacillariophyta</taxon>
        <taxon>Bacillariophyceae</taxon>
        <taxon>Bacillariophycidae</taxon>
        <taxon>Bacillariales</taxon>
        <taxon>Bacillariaceae</taxon>
        <taxon>Fragilariopsis</taxon>
    </lineage>
</organism>
<feature type="compositionally biased region" description="Basic and acidic residues" evidence="1">
    <location>
        <begin position="174"/>
        <end position="185"/>
    </location>
</feature>
<dbReference type="AlphaFoldDB" id="A0A1E7F3Y0"/>
<dbReference type="GO" id="GO:0000138">
    <property type="term" value="C:Golgi trans cisterna"/>
    <property type="evidence" value="ECO:0007669"/>
    <property type="project" value="TreeGrafter"/>
</dbReference>
<protein>
    <submittedName>
        <fullName evidence="2">Uncharacterized protein</fullName>
    </submittedName>
</protein>
<accession>A0A1E7F3Y0</accession>
<name>A0A1E7F3Y0_9STRA</name>
<evidence type="ECO:0000313" key="2">
    <source>
        <dbReference type="EMBL" id="OEU12882.1"/>
    </source>
</evidence>
<proteinExistence type="predicted"/>
<dbReference type="EMBL" id="KV784364">
    <property type="protein sequence ID" value="OEU12882.1"/>
    <property type="molecule type" value="Genomic_DNA"/>
</dbReference>
<dbReference type="InterPro" id="IPR026705">
    <property type="entry name" value="Hid-1/Ecm30"/>
</dbReference>
<dbReference type="GO" id="GO:0005797">
    <property type="term" value="C:Golgi medial cisterna"/>
    <property type="evidence" value="ECO:0007669"/>
    <property type="project" value="TreeGrafter"/>
</dbReference>
<keyword evidence="3" id="KW-1185">Reference proteome</keyword>
<dbReference type="KEGG" id="fcy:FRACYDRAFT_172202"/>
<reference evidence="2 3" key="1">
    <citation type="submission" date="2016-09" db="EMBL/GenBank/DDBJ databases">
        <title>Extensive genetic diversity and differential bi-allelic expression allows diatom success in the polar Southern Ocean.</title>
        <authorList>
            <consortium name="DOE Joint Genome Institute"/>
            <person name="Mock T."/>
            <person name="Otillar R.P."/>
            <person name="Strauss J."/>
            <person name="Dupont C."/>
            <person name="Frickenhaus S."/>
            <person name="Maumus F."/>
            <person name="Mcmullan M."/>
            <person name="Sanges R."/>
            <person name="Schmutz J."/>
            <person name="Toseland A."/>
            <person name="Valas R."/>
            <person name="Veluchamy A."/>
            <person name="Ward B.J."/>
            <person name="Allen A."/>
            <person name="Barry K."/>
            <person name="Falciatore A."/>
            <person name="Ferrante M."/>
            <person name="Fortunato A.E."/>
            <person name="Gloeckner G."/>
            <person name="Gruber A."/>
            <person name="Hipkin R."/>
            <person name="Janech M."/>
            <person name="Kroth P."/>
            <person name="Leese F."/>
            <person name="Lindquist E."/>
            <person name="Lyon B.R."/>
            <person name="Martin J."/>
            <person name="Mayer C."/>
            <person name="Parker M."/>
            <person name="Quesneville H."/>
            <person name="Raymond J."/>
            <person name="Uhlig C."/>
            <person name="Valentin K.U."/>
            <person name="Worden A.Z."/>
            <person name="Armbrust E.V."/>
            <person name="Bowler C."/>
            <person name="Green B."/>
            <person name="Moulton V."/>
            <person name="Van Oosterhout C."/>
            <person name="Grigoriev I."/>
        </authorList>
    </citation>
    <scope>NUCLEOTIDE SEQUENCE [LARGE SCALE GENOMIC DNA]</scope>
    <source>
        <strain evidence="2 3">CCMP1102</strain>
    </source>
</reference>
<dbReference type="Pfam" id="PF09742">
    <property type="entry name" value="Dymeclin"/>
    <property type="match status" value="1"/>
</dbReference>
<dbReference type="GO" id="GO:0016020">
    <property type="term" value="C:membrane"/>
    <property type="evidence" value="ECO:0007669"/>
    <property type="project" value="TreeGrafter"/>
</dbReference>
<gene>
    <name evidence="2" type="ORF">FRACYDRAFT_172202</name>
</gene>
<sequence>MGASASREKFRESVTALIEVDVSADDADFWDELWKIPNSGEEVFELIPPIAARRLRDERFANLATLFTQATAQLCQIVETPYNIYFDQALNCVRVLTRILPFLLEKGGNNNNGGGQDDEQEPLALLVVHAAMHMLFLPQFTCDFYENKIDTGSSGSSPTNKNKKDGTSKPNAFRRSDTKEDRYDGTTRKYDKNRIEVLRLLLAACCDPLFSPADEYNPLASRWLAVATAADAPNAVCLFYSLLNTVLTFDPANVGFSDSHIKLVELSAQVLCVLLDCGLPGNPEPIIDPVKGEPLVEFDIASKGGFNLFRNLMARIDTVQELDFIFNGFVRLLKNVYEPQSTYLPNSSTKLECFQELLVLLWKFLEENPLFMNHVLTKCNINDLVVPICFLMYKSRRDPAQIGLVHICTFCLLKLSGERSFGVALNKPFTKKLPSDLPLFSGGHHDLLAITLHKLVVNGAYKLVPLYSCFLTIICNVSPYWRSMSLVAAVKLVNLFELFSSPKFLYSGENAHRHLALLLEVFNNVIQYQYHGNTHLVYALIRRKDSFGRLASLTLKKAQEQCHKAYGDQNRTEYDSDRAMAQKMDPKGLPNAGAMMGGDDMGSKFVPTEDWLREMKTSLPLETVTRLLQHLVPVVDEIVAKRQGSVDEQEILNVLQDIVMVGLLPVPHAIVIRKYQPNQYTALWFTAFMWGVIFLRNQSLPMFDGQCIELFQVSVSEEDLH</sequence>
<dbReference type="PANTHER" id="PTHR21575">
    <property type="entry name" value="PROTEIN HID1"/>
    <property type="match status" value="1"/>
</dbReference>